<keyword evidence="3" id="KW-1185">Reference proteome</keyword>
<comment type="caution">
    <text evidence="2">The sequence shown here is derived from an EMBL/GenBank/DDBJ whole genome shotgun (WGS) entry which is preliminary data.</text>
</comment>
<evidence type="ECO:0000313" key="2">
    <source>
        <dbReference type="EMBL" id="OKA17915.1"/>
    </source>
</evidence>
<feature type="transmembrane region" description="Helical" evidence="1">
    <location>
        <begin position="7"/>
        <end position="28"/>
    </location>
</feature>
<reference evidence="2 3" key="1">
    <citation type="submission" date="2016-11" db="EMBL/GenBank/DDBJ databases">
        <title>Draft genome of Pseudomonas versuta A4R1.5.</title>
        <authorList>
            <person name="See-Too W.-S."/>
        </authorList>
    </citation>
    <scope>NUCLEOTIDE SEQUENCE [LARGE SCALE GENOMIC DNA]</scope>
    <source>
        <strain evidence="2 3">A4R1.5</strain>
    </source>
</reference>
<protein>
    <recommendedName>
        <fullName evidence="4">Type VI secretion protein VasK</fullName>
    </recommendedName>
</protein>
<accession>A0ABX3E4J0</accession>
<dbReference type="EMBL" id="MPJC01000024">
    <property type="protein sequence ID" value="OKA17915.1"/>
    <property type="molecule type" value="Genomic_DNA"/>
</dbReference>
<evidence type="ECO:0008006" key="4">
    <source>
        <dbReference type="Google" id="ProtNLM"/>
    </source>
</evidence>
<evidence type="ECO:0000313" key="3">
    <source>
        <dbReference type="Proteomes" id="UP000186677"/>
    </source>
</evidence>
<feature type="transmembrane region" description="Helical" evidence="1">
    <location>
        <begin position="48"/>
        <end position="67"/>
    </location>
</feature>
<keyword evidence="1" id="KW-0812">Transmembrane</keyword>
<keyword evidence="1" id="KW-0472">Membrane</keyword>
<dbReference type="InterPro" id="IPR053156">
    <property type="entry name" value="T6SS_TssM-like"/>
</dbReference>
<evidence type="ECO:0000256" key="1">
    <source>
        <dbReference type="SAM" id="Phobius"/>
    </source>
</evidence>
<name>A0ABX3E4J0_9PSED</name>
<sequence length="318" mass="35077">MQFRRVVWLAILLIVVLLIGTSLGVLVWHNPQVVGFKSGSERQAMGLWVIGATTLLLVMCIAGYHLLGQQLGRSAYREVEADNVPPPAPAGGPESEEMGLLKAHLRDQYGLFWRYKVRLLLVVGEPAEIEAVAPTLAAQKWLEGQGTVLLWGGSALLAAESFQRNWAGLSRWRALDGVVWALTAAHYADDGATTSGARQLQSLARSLHWQLPLYLWQVCESAWPQPSRKLQEVGCRLPARDSAAALETALNTLLEPLRREGLEQMNTDRSHDFLLRLSRDLQVGGIARWRCTLARLAACFGHGVPLRGLWFSLPLAAP</sequence>
<gene>
    <name evidence="2" type="ORF">BOH73_21400</name>
</gene>
<proteinExistence type="predicted"/>
<keyword evidence="1" id="KW-1133">Transmembrane helix</keyword>
<dbReference type="PANTHER" id="PTHR36153">
    <property type="entry name" value="INNER MEMBRANE PROTEIN-RELATED"/>
    <property type="match status" value="1"/>
</dbReference>
<dbReference type="Proteomes" id="UP000186677">
    <property type="component" value="Unassembled WGS sequence"/>
</dbReference>
<organism evidence="2 3">
    <name type="scientific">Pseudomonas versuta</name>
    <dbReference type="NCBI Taxonomy" id="1788301"/>
    <lineage>
        <taxon>Bacteria</taxon>
        <taxon>Pseudomonadati</taxon>
        <taxon>Pseudomonadota</taxon>
        <taxon>Gammaproteobacteria</taxon>
        <taxon>Pseudomonadales</taxon>
        <taxon>Pseudomonadaceae</taxon>
        <taxon>Pseudomonas</taxon>
    </lineage>
</organism>
<dbReference type="PANTHER" id="PTHR36153:SF1">
    <property type="entry name" value="TYPE VI SECRETION SYSTEM COMPONENT TSSM1"/>
    <property type="match status" value="1"/>
</dbReference>
<feature type="non-terminal residue" evidence="2">
    <location>
        <position position="318"/>
    </location>
</feature>